<accession>A0A120IAM0</accession>
<dbReference type="InterPro" id="IPR037171">
    <property type="entry name" value="NagB/RpiA_transferase-like"/>
</dbReference>
<dbReference type="SMART" id="SM01134">
    <property type="entry name" value="DeoRC"/>
    <property type="match status" value="1"/>
</dbReference>
<dbReference type="Pfam" id="PF00455">
    <property type="entry name" value="DeoRC"/>
    <property type="match status" value="1"/>
</dbReference>
<dbReference type="InterPro" id="IPR014036">
    <property type="entry name" value="DeoR-like_C"/>
</dbReference>
<reference evidence="3" key="2">
    <citation type="submission" date="2016-01" db="EMBL/GenBank/DDBJ databases">
        <title>Six Aerococcus type strain genome sequencing and assembly using PacBio and Illumina Hiseq.</title>
        <authorList>
            <person name="Carkaci D."/>
            <person name="Dargis R."/>
            <person name="Nielsen X.C."/>
            <person name="Skovgaard O."/>
            <person name="Fuursted K."/>
            <person name="Christensen J.J."/>
        </authorList>
    </citation>
    <scope>NUCLEOTIDE SEQUENCE [LARGE SCALE GENOMIC DNA]</scope>
    <source>
        <strain evidence="3">CCUG42038B</strain>
    </source>
</reference>
<dbReference type="EMBL" id="CP014163">
    <property type="protein sequence ID" value="AMB98485.1"/>
    <property type="molecule type" value="Genomic_DNA"/>
</dbReference>
<dbReference type="KEGG" id="auh:AWM75_00090"/>
<dbReference type="Proteomes" id="UP000062260">
    <property type="component" value="Chromosome"/>
</dbReference>
<dbReference type="PANTHER" id="PTHR30363">
    <property type="entry name" value="HTH-TYPE TRANSCRIPTIONAL REGULATOR SRLR-RELATED"/>
    <property type="match status" value="1"/>
</dbReference>
<dbReference type="AlphaFoldDB" id="A0A120IAM0"/>
<name>A0A120IAM0_9LACT</name>
<dbReference type="STRING" id="128944.AWM75_00090"/>
<keyword evidence="3" id="KW-1185">Reference proteome</keyword>
<evidence type="ECO:0000259" key="1">
    <source>
        <dbReference type="Pfam" id="PF00455"/>
    </source>
</evidence>
<dbReference type="InterPro" id="IPR050313">
    <property type="entry name" value="Carb_Metab_HTH_regulators"/>
</dbReference>
<feature type="domain" description="DeoR-like transcriptional repressor C-terminal sensor" evidence="1">
    <location>
        <begin position="2"/>
        <end position="81"/>
    </location>
</feature>
<evidence type="ECO:0000313" key="3">
    <source>
        <dbReference type="Proteomes" id="UP000062260"/>
    </source>
</evidence>
<reference evidence="2 3" key="1">
    <citation type="journal article" date="2016" name="Genome Announc.">
        <title>Complete Genome Sequences of Aerococcus christensenii CCUG 28831T, Aerococcus sanguinicola CCUG 43001T, Aerococcus urinae CCUG 36881T, Aerococcus urinaeequi CCUG 28094T, Aerococcus urinaehominis CCUG 42038 BT, and Aerococcus viridans CCUG 4311T.</title>
        <authorList>
            <person name="Carkaci D."/>
            <person name="Dargis R."/>
            <person name="Nielsen X.C."/>
            <person name="Skovgaard O."/>
            <person name="Fuursted K."/>
            <person name="Christensen J.J."/>
        </authorList>
    </citation>
    <scope>NUCLEOTIDE SEQUENCE [LARGE SCALE GENOMIC DNA]</scope>
    <source>
        <strain evidence="2 3">CCUG42038B</strain>
    </source>
</reference>
<sequence>MSGADSQQMLKRVFVDKAFLGAGGISRRAGVTDYHFAEAELRRIIMANARFNYLLADSSKQGVVAVSKYADLADIDYYLSDNLVNKPLKQALEEAQVQVLLAAS</sequence>
<dbReference type="SUPFAM" id="SSF100950">
    <property type="entry name" value="NagB/RpiA/CoA transferase-like"/>
    <property type="match status" value="1"/>
</dbReference>
<proteinExistence type="predicted"/>
<gene>
    <name evidence="2" type="ORF">AWM75_00090</name>
</gene>
<protein>
    <recommendedName>
        <fullName evidence="1">DeoR-like transcriptional repressor C-terminal sensor domain-containing protein</fullName>
    </recommendedName>
</protein>
<organism evidence="2 3">
    <name type="scientific">Aerococcus urinaehominis</name>
    <dbReference type="NCBI Taxonomy" id="128944"/>
    <lineage>
        <taxon>Bacteria</taxon>
        <taxon>Bacillati</taxon>
        <taxon>Bacillota</taxon>
        <taxon>Bacilli</taxon>
        <taxon>Lactobacillales</taxon>
        <taxon>Aerococcaceae</taxon>
        <taxon>Aerococcus</taxon>
    </lineage>
</organism>
<evidence type="ECO:0000313" key="2">
    <source>
        <dbReference type="EMBL" id="AMB98485.1"/>
    </source>
</evidence>
<dbReference type="PANTHER" id="PTHR30363:SF51">
    <property type="entry name" value="HTH-TYPE TRANSCRIPTIONAL REPRESSOR GLCR"/>
    <property type="match status" value="1"/>
</dbReference>